<dbReference type="RefSeq" id="WP_147929305.1">
    <property type="nucleotide sequence ID" value="NZ_VOXD01000003.1"/>
</dbReference>
<dbReference type="Proteomes" id="UP000321907">
    <property type="component" value="Unassembled WGS sequence"/>
</dbReference>
<name>A0A5C7FZX5_9BACT</name>
<comment type="caution">
    <text evidence="2">The sequence shown here is derived from an EMBL/GenBank/DDBJ whole genome shotgun (WGS) entry which is preliminary data.</text>
</comment>
<accession>A0A5C7FZX5</accession>
<dbReference type="PROSITE" id="PS51257">
    <property type="entry name" value="PROKAR_LIPOPROTEIN"/>
    <property type="match status" value="1"/>
</dbReference>
<evidence type="ECO:0008006" key="4">
    <source>
        <dbReference type="Google" id="ProtNLM"/>
    </source>
</evidence>
<reference evidence="2 3" key="1">
    <citation type="submission" date="2019-08" db="EMBL/GenBank/DDBJ databases">
        <title>Lewinella sp. strain SSH13 Genome sequencing and assembly.</title>
        <authorList>
            <person name="Kim I."/>
        </authorList>
    </citation>
    <scope>NUCLEOTIDE SEQUENCE [LARGE SCALE GENOMIC DNA]</scope>
    <source>
        <strain evidence="2 3">SSH13</strain>
    </source>
</reference>
<evidence type="ECO:0000313" key="3">
    <source>
        <dbReference type="Proteomes" id="UP000321907"/>
    </source>
</evidence>
<evidence type="ECO:0000313" key="2">
    <source>
        <dbReference type="EMBL" id="TXF91286.1"/>
    </source>
</evidence>
<evidence type="ECO:0000256" key="1">
    <source>
        <dbReference type="SAM" id="SignalP"/>
    </source>
</evidence>
<keyword evidence="1" id="KW-0732">Signal</keyword>
<dbReference type="EMBL" id="VOXD01000003">
    <property type="protein sequence ID" value="TXF91286.1"/>
    <property type="molecule type" value="Genomic_DNA"/>
</dbReference>
<protein>
    <recommendedName>
        <fullName evidence="4">Bacterial spore germination immunoglobulin-like domain-containing protein</fullName>
    </recommendedName>
</protein>
<organism evidence="2 3">
    <name type="scientific">Neolewinella aurantiaca</name>
    <dbReference type="NCBI Taxonomy" id="2602767"/>
    <lineage>
        <taxon>Bacteria</taxon>
        <taxon>Pseudomonadati</taxon>
        <taxon>Bacteroidota</taxon>
        <taxon>Saprospiria</taxon>
        <taxon>Saprospirales</taxon>
        <taxon>Lewinellaceae</taxon>
        <taxon>Neolewinella</taxon>
    </lineage>
</organism>
<sequence>MRYLSIFVLVVFLSACGEQAATAGSSAAEPAMAGITDVNPLNDPAPLSELVTFNGIGPGAHLVSPYTLKGQAVRNWFHNGRFSVSIVGEDGLMIASSPGMATGNSTPGGWVPYQSKLAWIAGPGTKAKIILAPNSAVDKEAGGLRAVEIPVILK</sequence>
<feature type="signal peptide" evidence="1">
    <location>
        <begin position="1"/>
        <end position="20"/>
    </location>
</feature>
<gene>
    <name evidence="2" type="ORF">FUA23_03420</name>
</gene>
<dbReference type="AlphaFoldDB" id="A0A5C7FZX5"/>
<keyword evidence="3" id="KW-1185">Reference proteome</keyword>
<proteinExistence type="predicted"/>
<feature type="chain" id="PRO_5022792298" description="Bacterial spore germination immunoglobulin-like domain-containing protein" evidence="1">
    <location>
        <begin position="21"/>
        <end position="154"/>
    </location>
</feature>